<evidence type="ECO:0000313" key="3">
    <source>
        <dbReference type="EMBL" id="BCY25127.1"/>
    </source>
</evidence>
<feature type="coiled-coil region" evidence="1">
    <location>
        <begin position="122"/>
        <end position="151"/>
    </location>
</feature>
<reference evidence="3" key="1">
    <citation type="submission" date="2021-06" db="EMBL/GenBank/DDBJ databases">
        <title>Genome sequence of Cutibacterium modestum strain KB17-24694.</title>
        <authorList>
            <person name="Dekio I."/>
            <person name="Asahina A."/>
            <person name="Nishida M."/>
        </authorList>
    </citation>
    <scope>NUCLEOTIDE SEQUENCE</scope>
    <source>
        <strain evidence="3">KB17-24694</strain>
    </source>
</reference>
<evidence type="ECO:0008006" key="5">
    <source>
        <dbReference type="Google" id="ProtNLM"/>
    </source>
</evidence>
<organism evidence="3 4">
    <name type="scientific">Cutibacterium modestum</name>
    <dbReference type="NCBI Taxonomy" id="2559073"/>
    <lineage>
        <taxon>Bacteria</taxon>
        <taxon>Bacillati</taxon>
        <taxon>Actinomycetota</taxon>
        <taxon>Actinomycetes</taxon>
        <taxon>Propionibacteriales</taxon>
        <taxon>Propionibacteriaceae</taxon>
        <taxon>Cutibacterium</taxon>
    </lineage>
</organism>
<dbReference type="EMBL" id="AP024747">
    <property type="protein sequence ID" value="BCY25127.1"/>
    <property type="molecule type" value="Genomic_DNA"/>
</dbReference>
<proteinExistence type="predicted"/>
<gene>
    <name evidence="3" type="ORF">KB1_11170</name>
</gene>
<dbReference type="InterPro" id="IPR007139">
    <property type="entry name" value="DUF349"/>
</dbReference>
<evidence type="ECO:0000256" key="1">
    <source>
        <dbReference type="SAM" id="Coils"/>
    </source>
</evidence>
<keyword evidence="1" id="KW-0175">Coiled coil</keyword>
<dbReference type="Proteomes" id="UP000825072">
    <property type="component" value="Chromosome 1"/>
</dbReference>
<feature type="coiled-coil region" evidence="1">
    <location>
        <begin position="338"/>
        <end position="395"/>
    </location>
</feature>
<sequence length="427" mass="48725">MNTFASLSGKMGRMSHAQTPQSFGRVDDDGTVYVRTSDGERSVGQVPDSTSEEALEFFVRRYHALETEVSLLESRVSSSTASPEETRSAASRLVTSIREANAVGDLEALAARVEALNPAIDAKAETRREERAEAKARAKQAKEEMVAQAEAIAAGDDWRGGIGKFRDLLDQWRRLPRIDKTTDDELWHRFSGARTVFTRRRKQHMAEQNHLRERSRVIKEQILEEARPLADSTAWGETSRQFRDLMNRWKAAGPAPRDVDDKLWKEFRTIQDTFFGARTAAQSQQDEEYRGNQQVKELLLDEAEKDILPVKDIEEAKVKLRVFLEKFNEVGRVPHDAMKRIDARVRDLEYQVHSAEEAEWKRTDPQARERARATVDMFSAQINKLRTQADKAEAAGRTKDAEKARESIKTYQTWLDEAQKALDEFSA</sequence>
<dbReference type="Pfam" id="PF03993">
    <property type="entry name" value="DUF349"/>
    <property type="match status" value="3"/>
</dbReference>
<evidence type="ECO:0000313" key="4">
    <source>
        <dbReference type="Proteomes" id="UP000825072"/>
    </source>
</evidence>
<feature type="region of interest" description="Disordered" evidence="2">
    <location>
        <begin position="1"/>
        <end position="32"/>
    </location>
</feature>
<evidence type="ECO:0000256" key="2">
    <source>
        <dbReference type="SAM" id="MobiDB-lite"/>
    </source>
</evidence>
<name>A0AAD1KPS2_9ACTN</name>
<dbReference type="AlphaFoldDB" id="A0AAD1KPS2"/>
<protein>
    <recommendedName>
        <fullName evidence="5">DUF349 domain-containing protein</fullName>
    </recommendedName>
</protein>
<accession>A0AAD1KPS2</accession>